<dbReference type="PANTHER" id="PTHR45453">
    <property type="entry name" value="PHOSPHATE REGULON SENSOR PROTEIN PHOR"/>
    <property type="match status" value="1"/>
</dbReference>
<dbReference type="InterPro" id="IPR005467">
    <property type="entry name" value="His_kinase_dom"/>
</dbReference>
<feature type="transmembrane region" description="Helical" evidence="8">
    <location>
        <begin position="6"/>
        <end position="23"/>
    </location>
</feature>
<evidence type="ECO:0000256" key="3">
    <source>
        <dbReference type="ARBA" id="ARBA00012438"/>
    </source>
</evidence>
<evidence type="ECO:0000256" key="8">
    <source>
        <dbReference type="SAM" id="Phobius"/>
    </source>
</evidence>
<dbReference type="InterPro" id="IPR050351">
    <property type="entry name" value="BphY/WalK/GraS-like"/>
</dbReference>
<comment type="catalytic activity">
    <reaction evidence="1">
        <text>ATP + protein L-histidine = ADP + protein N-phospho-L-histidine.</text>
        <dbReference type="EC" id="2.7.13.3"/>
    </reaction>
</comment>
<evidence type="ECO:0000256" key="7">
    <source>
        <dbReference type="ARBA" id="ARBA00023012"/>
    </source>
</evidence>
<dbReference type="SUPFAM" id="SSF55874">
    <property type="entry name" value="ATPase domain of HSP90 chaperone/DNA topoisomerase II/histidine kinase"/>
    <property type="match status" value="1"/>
</dbReference>
<keyword evidence="5 10" id="KW-0808">Transferase</keyword>
<feature type="domain" description="Histidine kinase" evidence="9">
    <location>
        <begin position="91"/>
        <end position="284"/>
    </location>
</feature>
<dbReference type="GO" id="GO:0005886">
    <property type="term" value="C:plasma membrane"/>
    <property type="evidence" value="ECO:0007669"/>
    <property type="project" value="TreeGrafter"/>
</dbReference>
<evidence type="ECO:0000256" key="4">
    <source>
        <dbReference type="ARBA" id="ARBA00022553"/>
    </source>
</evidence>
<evidence type="ECO:0000256" key="5">
    <source>
        <dbReference type="ARBA" id="ARBA00022679"/>
    </source>
</evidence>
<dbReference type="InterPro" id="IPR036097">
    <property type="entry name" value="HisK_dim/P_sf"/>
</dbReference>
<dbReference type="SUPFAM" id="SSF47384">
    <property type="entry name" value="Homodimeric domain of signal transducing histidine kinase"/>
    <property type="match status" value="1"/>
</dbReference>
<keyword evidence="8" id="KW-0812">Transmembrane</keyword>
<comment type="subcellular location">
    <subcellularLocation>
        <location evidence="2">Membrane</location>
    </subcellularLocation>
</comment>
<keyword evidence="7" id="KW-0902">Two-component regulatory system</keyword>
<comment type="caution">
    <text evidence="10">The sequence shown here is derived from an EMBL/GenBank/DDBJ whole genome shotgun (WGS) entry which is preliminary data.</text>
</comment>
<name>A0A1E3AVP7_9FIRM</name>
<reference evidence="10 11" key="1">
    <citation type="submission" date="2016-07" db="EMBL/GenBank/DDBJ databases">
        <title>Characterization of isolates of Eisenbergiella tayi derived from blood cultures, using whole genome sequencing.</title>
        <authorList>
            <person name="Burdz T."/>
            <person name="Wiebe D."/>
            <person name="Huynh C."/>
            <person name="Bernard K."/>
        </authorList>
    </citation>
    <scope>NUCLEOTIDE SEQUENCE [LARGE SCALE GENOMIC DNA]</scope>
    <source>
        <strain evidence="10 11">NML 120489</strain>
    </source>
</reference>
<dbReference type="InterPro" id="IPR003594">
    <property type="entry name" value="HATPase_dom"/>
</dbReference>
<keyword evidence="6 10" id="KW-0418">Kinase</keyword>
<proteinExistence type="predicted"/>
<evidence type="ECO:0000313" key="11">
    <source>
        <dbReference type="Proteomes" id="UP000095003"/>
    </source>
</evidence>
<evidence type="ECO:0000256" key="6">
    <source>
        <dbReference type="ARBA" id="ARBA00022777"/>
    </source>
</evidence>
<organism evidence="10 11">
    <name type="scientific">Eisenbergiella tayi</name>
    <dbReference type="NCBI Taxonomy" id="1432052"/>
    <lineage>
        <taxon>Bacteria</taxon>
        <taxon>Bacillati</taxon>
        <taxon>Bacillota</taxon>
        <taxon>Clostridia</taxon>
        <taxon>Lachnospirales</taxon>
        <taxon>Lachnospiraceae</taxon>
        <taxon>Eisenbergiella</taxon>
    </lineage>
</organism>
<dbReference type="GO" id="GO:0016036">
    <property type="term" value="P:cellular response to phosphate starvation"/>
    <property type="evidence" value="ECO:0007669"/>
    <property type="project" value="TreeGrafter"/>
</dbReference>
<dbReference type="Proteomes" id="UP000095003">
    <property type="component" value="Unassembled WGS sequence"/>
</dbReference>
<evidence type="ECO:0000259" key="9">
    <source>
        <dbReference type="PROSITE" id="PS50109"/>
    </source>
</evidence>
<gene>
    <name evidence="10" type="primary">cusS_2</name>
    <name evidence="10" type="ORF">BEH84_00493</name>
</gene>
<dbReference type="EMBL" id="MCGI01000001">
    <property type="protein sequence ID" value="ODM12778.1"/>
    <property type="molecule type" value="Genomic_DNA"/>
</dbReference>
<accession>A0A1E3AVP7</accession>
<dbReference type="InterPro" id="IPR003661">
    <property type="entry name" value="HisK_dim/P_dom"/>
</dbReference>
<dbReference type="Pfam" id="PF00512">
    <property type="entry name" value="HisKA"/>
    <property type="match status" value="1"/>
</dbReference>
<dbReference type="RefSeq" id="WP_081329780.1">
    <property type="nucleotide sequence ID" value="NZ_JBKXXQ010000001.1"/>
</dbReference>
<sequence length="303" mass="34255">MIDIRIIIGLSALLLIILTVKYIRMKKQIRYLTGQINDLADGASEKMLDMSLVDRDLEKLAGAINKHYAKQRYTVARAVQHDQRLKESIANISHDLRTPLTVLMGHLQLVRKSDLTQEQNRRVETALRKAERMKELMETFYDLSLIDSEQAAPVKERINFSNLLLDFLTENAPLLESRNIIPDIRLPGCSVFLDTDRIMMERILQNLLSNAVRYCAGDIMISLSDEGNGKVVFCMENTVPAGTKIDTARIFDRFYTGDPSRHGESTGLGLAVVKVLTEKLGGEIAAGVREDVLWIKAEYSIYK</sequence>
<protein>
    <recommendedName>
        <fullName evidence="3">histidine kinase</fullName>
        <ecNumber evidence="3">2.7.13.3</ecNumber>
    </recommendedName>
</protein>
<dbReference type="Pfam" id="PF02518">
    <property type="entry name" value="HATPase_c"/>
    <property type="match status" value="1"/>
</dbReference>
<dbReference type="SMART" id="SM00387">
    <property type="entry name" value="HATPase_c"/>
    <property type="match status" value="1"/>
</dbReference>
<dbReference type="SMART" id="SM00388">
    <property type="entry name" value="HisKA"/>
    <property type="match status" value="1"/>
</dbReference>
<dbReference type="InterPro" id="IPR004358">
    <property type="entry name" value="Sig_transdc_His_kin-like_C"/>
</dbReference>
<keyword evidence="4" id="KW-0597">Phosphoprotein</keyword>
<dbReference type="EC" id="2.7.13.3" evidence="3"/>
<keyword evidence="8" id="KW-0472">Membrane</keyword>
<dbReference type="GO" id="GO:0004721">
    <property type="term" value="F:phosphoprotein phosphatase activity"/>
    <property type="evidence" value="ECO:0007669"/>
    <property type="project" value="TreeGrafter"/>
</dbReference>
<dbReference type="Gene3D" id="3.30.565.10">
    <property type="entry name" value="Histidine kinase-like ATPase, C-terminal domain"/>
    <property type="match status" value="1"/>
</dbReference>
<dbReference type="PROSITE" id="PS50109">
    <property type="entry name" value="HIS_KIN"/>
    <property type="match status" value="1"/>
</dbReference>
<dbReference type="CDD" id="cd00082">
    <property type="entry name" value="HisKA"/>
    <property type="match status" value="1"/>
</dbReference>
<dbReference type="CDD" id="cd00075">
    <property type="entry name" value="HATPase"/>
    <property type="match status" value="1"/>
</dbReference>
<evidence type="ECO:0000256" key="1">
    <source>
        <dbReference type="ARBA" id="ARBA00000085"/>
    </source>
</evidence>
<evidence type="ECO:0000313" key="10">
    <source>
        <dbReference type="EMBL" id="ODM12778.1"/>
    </source>
</evidence>
<dbReference type="PRINTS" id="PR00344">
    <property type="entry name" value="BCTRLSENSOR"/>
</dbReference>
<dbReference type="AlphaFoldDB" id="A0A1E3AVP7"/>
<dbReference type="PANTHER" id="PTHR45453:SF1">
    <property type="entry name" value="PHOSPHATE REGULON SENSOR PROTEIN PHOR"/>
    <property type="match status" value="1"/>
</dbReference>
<dbReference type="InterPro" id="IPR036890">
    <property type="entry name" value="HATPase_C_sf"/>
</dbReference>
<dbReference type="Gene3D" id="1.10.287.130">
    <property type="match status" value="1"/>
</dbReference>
<dbReference type="GO" id="GO:0000155">
    <property type="term" value="F:phosphorelay sensor kinase activity"/>
    <property type="evidence" value="ECO:0007669"/>
    <property type="project" value="InterPro"/>
</dbReference>
<evidence type="ECO:0000256" key="2">
    <source>
        <dbReference type="ARBA" id="ARBA00004370"/>
    </source>
</evidence>
<keyword evidence="8" id="KW-1133">Transmembrane helix</keyword>